<name>A0A951PTG7_9NOST</name>
<dbReference type="EMBL" id="JAHHHN010000001">
    <property type="protein sequence ID" value="MBW4559646.1"/>
    <property type="molecule type" value="Genomic_DNA"/>
</dbReference>
<proteinExistence type="predicted"/>
<evidence type="ECO:0000313" key="2">
    <source>
        <dbReference type="Proteomes" id="UP000715781"/>
    </source>
</evidence>
<protein>
    <submittedName>
        <fullName evidence="1">Uncharacterized protein</fullName>
    </submittedName>
</protein>
<reference evidence="1" key="1">
    <citation type="submission" date="2021-05" db="EMBL/GenBank/DDBJ databases">
        <authorList>
            <person name="Pietrasiak N."/>
            <person name="Ward R."/>
            <person name="Stajich J.E."/>
            <person name="Kurbessoian T."/>
        </authorList>
    </citation>
    <scope>NUCLEOTIDE SEQUENCE</scope>
    <source>
        <strain evidence="1">JT2-VF2</strain>
    </source>
</reference>
<evidence type="ECO:0000313" key="1">
    <source>
        <dbReference type="EMBL" id="MBW4559646.1"/>
    </source>
</evidence>
<dbReference type="Proteomes" id="UP000715781">
    <property type="component" value="Unassembled WGS sequence"/>
</dbReference>
<reference evidence="1" key="2">
    <citation type="journal article" date="2022" name="Microbiol. Resour. Announc.">
        <title>Metagenome Sequencing to Explore Phylogenomics of Terrestrial Cyanobacteria.</title>
        <authorList>
            <person name="Ward R.D."/>
            <person name="Stajich J.E."/>
            <person name="Johansen J.R."/>
            <person name="Huntemann M."/>
            <person name="Clum A."/>
            <person name="Foster B."/>
            <person name="Foster B."/>
            <person name="Roux S."/>
            <person name="Palaniappan K."/>
            <person name="Varghese N."/>
            <person name="Mukherjee S."/>
            <person name="Reddy T.B.K."/>
            <person name="Daum C."/>
            <person name="Copeland A."/>
            <person name="Chen I.A."/>
            <person name="Ivanova N.N."/>
            <person name="Kyrpides N.C."/>
            <person name="Shapiro N."/>
            <person name="Eloe-Fadrosh E.A."/>
            <person name="Pietrasiak N."/>
        </authorList>
    </citation>
    <scope>NUCLEOTIDE SEQUENCE</scope>
    <source>
        <strain evidence="1">JT2-VF2</strain>
    </source>
</reference>
<sequence>MLSGKGSIWALGYVFKLSATPVNKEISLFNLTHSDLSAEQRVQAFRVTASPMARKLAGLLASAPVISLPIVRLIQEAMLKDSQQVHVAEVFLGGLLKPLSEINADTYPDYVQYEFMDEVRELLIDSVPSQYVLNVVDEVSKYVSKKAGLSLESFAAVLRNPQQVINADIAEKAKYFATVTAQVLRRLGGKYARVADNLDDYNKYARVADNLDDYNHDLEAILDEFRTIRTILGELERISKHSQELEEFGELKRTIPDFKILVNSLLSNPQQAINADITEKAKYFATVTTQVLRDFDRDYRYRHLGGDYARVTDKLDDYNHKDYEQINDLTSVLYDLKEILERLEKDL</sequence>
<organism evidence="1 2">
    <name type="scientific">Mojavia pulchra JT2-VF2</name>
    <dbReference type="NCBI Taxonomy" id="287848"/>
    <lineage>
        <taxon>Bacteria</taxon>
        <taxon>Bacillati</taxon>
        <taxon>Cyanobacteriota</taxon>
        <taxon>Cyanophyceae</taxon>
        <taxon>Nostocales</taxon>
        <taxon>Nostocaceae</taxon>
    </lineage>
</organism>
<accession>A0A951PTG7</accession>
<gene>
    <name evidence="1" type="ORF">KME32_00570</name>
</gene>
<dbReference type="AlphaFoldDB" id="A0A951PTG7"/>
<comment type="caution">
    <text evidence="1">The sequence shown here is derived from an EMBL/GenBank/DDBJ whole genome shotgun (WGS) entry which is preliminary data.</text>
</comment>